<keyword evidence="14" id="KW-1185">Reference proteome</keyword>
<keyword evidence="9 12" id="KW-1133">Transmembrane helix</keyword>
<dbReference type="Gene3D" id="3.40.1690.10">
    <property type="entry name" value="secretion proteins EscU"/>
    <property type="match status" value="1"/>
</dbReference>
<dbReference type="KEGG" id="afx:JZ786_12200"/>
<evidence type="ECO:0000313" key="14">
    <source>
        <dbReference type="Proteomes" id="UP000663505"/>
    </source>
</evidence>
<dbReference type="NCBIfam" id="TIGR00328">
    <property type="entry name" value="flhB"/>
    <property type="match status" value="1"/>
</dbReference>
<dbReference type="FunFam" id="3.40.1690.10:FF:000001">
    <property type="entry name" value="Flagellar biosynthetic protein FlhB"/>
    <property type="match status" value="1"/>
</dbReference>
<dbReference type="Proteomes" id="UP000663505">
    <property type="component" value="Chromosome"/>
</dbReference>
<dbReference type="InterPro" id="IPR006135">
    <property type="entry name" value="T3SS_substrate_exporter"/>
</dbReference>
<evidence type="ECO:0000256" key="12">
    <source>
        <dbReference type="RuleBase" id="RU364091"/>
    </source>
</evidence>
<evidence type="ECO:0000256" key="2">
    <source>
        <dbReference type="ARBA" id="ARBA00010690"/>
    </source>
</evidence>
<dbReference type="Pfam" id="PF01312">
    <property type="entry name" value="Bac_export_2"/>
    <property type="match status" value="1"/>
</dbReference>
<evidence type="ECO:0000256" key="4">
    <source>
        <dbReference type="ARBA" id="ARBA00022448"/>
    </source>
</evidence>
<evidence type="ECO:0000256" key="6">
    <source>
        <dbReference type="ARBA" id="ARBA00022692"/>
    </source>
</evidence>
<dbReference type="GO" id="GO:0044780">
    <property type="term" value="P:bacterial-type flagellum assembly"/>
    <property type="evidence" value="ECO:0007669"/>
    <property type="project" value="InterPro"/>
</dbReference>
<dbReference type="PANTHER" id="PTHR30531">
    <property type="entry name" value="FLAGELLAR BIOSYNTHETIC PROTEIN FLHB"/>
    <property type="match status" value="1"/>
</dbReference>
<evidence type="ECO:0000256" key="3">
    <source>
        <dbReference type="ARBA" id="ARBA00021622"/>
    </source>
</evidence>
<feature type="transmembrane region" description="Helical" evidence="12">
    <location>
        <begin position="155"/>
        <end position="173"/>
    </location>
</feature>
<keyword evidence="13" id="KW-0966">Cell projection</keyword>
<accession>A0A9X7W2Q4</accession>
<evidence type="ECO:0000256" key="1">
    <source>
        <dbReference type="ARBA" id="ARBA00004651"/>
    </source>
</evidence>
<reference evidence="13 14" key="1">
    <citation type="submission" date="2021-02" db="EMBL/GenBank/DDBJ databases">
        <title>Alicyclobacillus curvatus sp. nov. and Alicyclobacillus mengziensis sp. nov., two acidophilic bacteria isolated from acid mine drainage.</title>
        <authorList>
            <person name="Huang Y."/>
        </authorList>
    </citation>
    <scope>NUCLEOTIDE SEQUENCE [LARGE SCALE GENOMIC DNA]</scope>
    <source>
        <strain evidence="13 14">S30H14</strain>
    </source>
</reference>
<evidence type="ECO:0000256" key="9">
    <source>
        <dbReference type="ARBA" id="ARBA00022989"/>
    </source>
</evidence>
<comment type="function">
    <text evidence="12">Required for formation of the rod structure in the basal body of the flagellar apparatus. Together with FliI and FliH, may constitute the export apparatus of flagellin.</text>
</comment>
<dbReference type="Gene3D" id="6.10.250.2080">
    <property type="match status" value="1"/>
</dbReference>
<keyword evidence="11 12" id="KW-1006">Bacterial flagellum protein export</keyword>
<dbReference type="EMBL" id="CP071182">
    <property type="protein sequence ID" value="QSO49581.1"/>
    <property type="molecule type" value="Genomic_DNA"/>
</dbReference>
<feature type="transmembrane region" description="Helical" evidence="12">
    <location>
        <begin position="93"/>
        <end position="115"/>
    </location>
</feature>
<keyword evidence="7 12" id="KW-1005">Bacterial flagellum biogenesis</keyword>
<evidence type="ECO:0000256" key="11">
    <source>
        <dbReference type="ARBA" id="ARBA00023225"/>
    </source>
</evidence>
<evidence type="ECO:0000256" key="5">
    <source>
        <dbReference type="ARBA" id="ARBA00022475"/>
    </source>
</evidence>
<keyword evidence="4 12" id="KW-0813">Transport</keyword>
<keyword evidence="8 12" id="KW-0653">Protein transport</keyword>
<keyword evidence="13" id="KW-0969">Cilium</keyword>
<dbReference type="PANTHER" id="PTHR30531:SF12">
    <property type="entry name" value="FLAGELLAR BIOSYNTHETIC PROTEIN FLHB"/>
    <property type="match status" value="1"/>
</dbReference>
<proteinExistence type="inferred from homology"/>
<keyword evidence="6 12" id="KW-0812">Transmembrane</keyword>
<dbReference type="GO" id="GO:0009306">
    <property type="term" value="P:protein secretion"/>
    <property type="evidence" value="ECO:0007669"/>
    <property type="project" value="InterPro"/>
</dbReference>
<keyword evidence="10 12" id="KW-0472">Membrane</keyword>
<dbReference type="PRINTS" id="PR00950">
    <property type="entry name" value="TYPE3IMSPROT"/>
</dbReference>
<gene>
    <name evidence="12 13" type="primary">flhB</name>
    <name evidence="13" type="ORF">JZ786_12200</name>
</gene>
<dbReference type="InterPro" id="IPR029025">
    <property type="entry name" value="T3SS_substrate_exporter_C"/>
</dbReference>
<dbReference type="AlphaFoldDB" id="A0A9X7W2Q4"/>
<evidence type="ECO:0000256" key="7">
    <source>
        <dbReference type="ARBA" id="ARBA00022795"/>
    </source>
</evidence>
<name>A0A9X7W2Q4_9BACL</name>
<protein>
    <recommendedName>
        <fullName evidence="3 12">Flagellar biosynthetic protein FlhB</fullName>
    </recommendedName>
</protein>
<keyword evidence="13" id="KW-0282">Flagellum</keyword>
<sequence>MLAFDLQRFAGEKTERATPQRRREARREGQVARSAELTSALTMLTGVILLRMTGPKFWDTWMNAMTKSFSSAGSVDLAKQGQVLGLMHQNLRLMFGLLGPLFGAVMVVGAATGFAQTGPMFLPNLLLPKFSRLNPIEGFKRIFSVRGLVEAGKSLLKLVIVGVVVYAATQGVIDKVVMLTQTQVQTLPAFVGQIVFKLAIEIGILFVLLAFLDYLFQRFEFEKSIRMSREEIKQEHRNQEGDPLIRSQLRQRGRALAMRRMMQDVPKADVVVTNPTHFAVALRYDASTMTAPQVIAKGQDEMARRIRETARQAGVPLMENKPLAQALYREVEIGTEVPAELFRAVAEVLAAVYRLRDGRVRR</sequence>
<dbReference type="InterPro" id="IPR006136">
    <property type="entry name" value="FlhB"/>
</dbReference>
<evidence type="ECO:0000313" key="13">
    <source>
        <dbReference type="EMBL" id="QSO49581.1"/>
    </source>
</evidence>
<dbReference type="SUPFAM" id="SSF160544">
    <property type="entry name" value="EscU C-terminal domain-like"/>
    <property type="match status" value="1"/>
</dbReference>
<feature type="transmembrane region" description="Helical" evidence="12">
    <location>
        <begin position="193"/>
        <end position="216"/>
    </location>
</feature>
<comment type="subcellular location">
    <subcellularLocation>
        <location evidence="1">Cell membrane</location>
        <topology evidence="1">Multi-pass membrane protein</topology>
    </subcellularLocation>
</comment>
<organism evidence="13 14">
    <name type="scientific">Alicyclobacillus mengziensis</name>
    <dbReference type="NCBI Taxonomy" id="2931921"/>
    <lineage>
        <taxon>Bacteria</taxon>
        <taxon>Bacillati</taxon>
        <taxon>Bacillota</taxon>
        <taxon>Bacilli</taxon>
        <taxon>Bacillales</taxon>
        <taxon>Alicyclobacillaceae</taxon>
        <taxon>Alicyclobacillus</taxon>
    </lineage>
</organism>
<evidence type="ECO:0000256" key="10">
    <source>
        <dbReference type="ARBA" id="ARBA00023136"/>
    </source>
</evidence>
<dbReference type="RefSeq" id="WP_206658890.1">
    <property type="nucleotide sequence ID" value="NZ_CP071182.1"/>
</dbReference>
<keyword evidence="5 12" id="KW-1003">Cell membrane</keyword>
<dbReference type="GO" id="GO:0005886">
    <property type="term" value="C:plasma membrane"/>
    <property type="evidence" value="ECO:0007669"/>
    <property type="project" value="UniProtKB-SubCell"/>
</dbReference>
<evidence type="ECO:0000256" key="8">
    <source>
        <dbReference type="ARBA" id="ARBA00022927"/>
    </source>
</evidence>
<feature type="transmembrane region" description="Helical" evidence="12">
    <location>
        <begin position="31"/>
        <end position="52"/>
    </location>
</feature>
<comment type="similarity">
    <text evidence="2 12">Belongs to the type III secretion exporter family.</text>
</comment>